<dbReference type="Gene3D" id="3.40.50.300">
    <property type="entry name" value="P-loop containing nucleotide triphosphate hydrolases"/>
    <property type="match status" value="3"/>
</dbReference>
<feature type="coiled-coil region" evidence="6">
    <location>
        <begin position="597"/>
        <end position="655"/>
    </location>
</feature>
<keyword evidence="2" id="KW-0547">Nucleotide-binding</keyword>
<dbReference type="PROSITE" id="PS50035">
    <property type="entry name" value="PLD"/>
    <property type="match status" value="1"/>
</dbReference>
<dbReference type="STRING" id="154621.RV11_GL001013"/>
<dbReference type="eggNOG" id="COG1112">
    <property type="taxonomic scope" value="Bacteria"/>
</dbReference>
<dbReference type="SUPFAM" id="SSF56024">
    <property type="entry name" value="Phospholipase D/nuclease"/>
    <property type="match status" value="1"/>
</dbReference>
<dbReference type="GO" id="GO:0016787">
    <property type="term" value="F:hydrolase activity"/>
    <property type="evidence" value="ECO:0007669"/>
    <property type="project" value="UniProtKB-KW"/>
</dbReference>
<dbReference type="Pfam" id="PF13086">
    <property type="entry name" value="AAA_11"/>
    <property type="match status" value="2"/>
</dbReference>
<keyword evidence="3" id="KW-0378">Hydrolase</keyword>
<dbReference type="Proteomes" id="UP000013785">
    <property type="component" value="Unassembled WGS sequence"/>
</dbReference>
<evidence type="ECO:0000259" key="7">
    <source>
        <dbReference type="PROSITE" id="PS50035"/>
    </source>
</evidence>
<dbReference type="SUPFAM" id="SSF52540">
    <property type="entry name" value="P-loop containing nucleoside triphosphate hydrolases"/>
    <property type="match status" value="1"/>
</dbReference>
<dbReference type="InterPro" id="IPR047187">
    <property type="entry name" value="SF1_C_Upf1"/>
</dbReference>
<comment type="caution">
    <text evidence="8">The sequence shown here is derived from an EMBL/GenBank/DDBJ whole genome shotgun (WGS) entry which is preliminary data.</text>
</comment>
<comment type="similarity">
    <text evidence="1">Belongs to the DNA2/NAM7 helicase family.</text>
</comment>
<accession>R3TJE5</accession>
<proteinExistence type="inferred from homology"/>
<dbReference type="EMBL" id="AJAT01000021">
    <property type="protein sequence ID" value="EOL41233.1"/>
    <property type="molecule type" value="Genomic_DNA"/>
</dbReference>
<keyword evidence="5" id="KW-0067">ATP-binding</keyword>
<evidence type="ECO:0000256" key="6">
    <source>
        <dbReference type="SAM" id="Coils"/>
    </source>
</evidence>
<dbReference type="OrthoDB" id="9757917at2"/>
<dbReference type="InterPro" id="IPR050534">
    <property type="entry name" value="Coronavir_polyprotein_1ab"/>
</dbReference>
<evidence type="ECO:0000256" key="1">
    <source>
        <dbReference type="ARBA" id="ARBA00007913"/>
    </source>
</evidence>
<gene>
    <name evidence="8" type="ORF">UC3_03442</name>
</gene>
<dbReference type="InterPro" id="IPR041677">
    <property type="entry name" value="DNA2/NAM7_AAA_11"/>
</dbReference>
<reference evidence="8 9" key="1">
    <citation type="submission" date="2013-02" db="EMBL/GenBank/DDBJ databases">
        <title>The Genome Sequence of Enterococcus phoeniculicola BAA-412.</title>
        <authorList>
            <consortium name="The Broad Institute Genome Sequencing Platform"/>
            <consortium name="The Broad Institute Genome Sequencing Center for Infectious Disease"/>
            <person name="Earl A.M."/>
            <person name="Gilmore M.S."/>
            <person name="Lebreton F."/>
            <person name="Walker B."/>
            <person name="Young S.K."/>
            <person name="Zeng Q."/>
            <person name="Gargeya S."/>
            <person name="Fitzgerald M."/>
            <person name="Haas B."/>
            <person name="Abouelleil A."/>
            <person name="Alvarado L."/>
            <person name="Arachchi H.M."/>
            <person name="Berlin A.M."/>
            <person name="Chapman S.B."/>
            <person name="Dewar J."/>
            <person name="Goldberg J."/>
            <person name="Griggs A."/>
            <person name="Gujja S."/>
            <person name="Hansen M."/>
            <person name="Howarth C."/>
            <person name="Imamovic A."/>
            <person name="Larimer J."/>
            <person name="McCowan C."/>
            <person name="Murphy C."/>
            <person name="Neiman D."/>
            <person name="Pearson M."/>
            <person name="Priest M."/>
            <person name="Roberts A."/>
            <person name="Saif S."/>
            <person name="Shea T."/>
            <person name="Sisk P."/>
            <person name="Sykes S."/>
            <person name="Wortman J."/>
            <person name="Nusbaum C."/>
            <person name="Birren B."/>
        </authorList>
    </citation>
    <scope>NUCLEOTIDE SEQUENCE [LARGE SCALE GENOMIC DNA]</scope>
    <source>
        <strain evidence="8 9">ATCC BAA-412</strain>
    </source>
</reference>
<keyword evidence="9" id="KW-1185">Reference proteome</keyword>
<dbReference type="GO" id="GO:0005524">
    <property type="term" value="F:ATP binding"/>
    <property type="evidence" value="ECO:0007669"/>
    <property type="project" value="UniProtKB-KW"/>
</dbReference>
<dbReference type="InterPro" id="IPR041679">
    <property type="entry name" value="DNA2/NAM7-like_C"/>
</dbReference>
<dbReference type="PANTHER" id="PTHR43788:SF8">
    <property type="entry name" value="DNA-BINDING PROTEIN SMUBP-2"/>
    <property type="match status" value="1"/>
</dbReference>
<dbReference type="HOGENOM" id="CLU_263655_0_0_9"/>
<name>R3TJE5_9ENTE</name>
<dbReference type="GO" id="GO:0006793">
    <property type="term" value="P:phosphorus metabolic process"/>
    <property type="evidence" value="ECO:0007669"/>
    <property type="project" value="UniProtKB-ARBA"/>
</dbReference>
<dbReference type="InterPro" id="IPR027417">
    <property type="entry name" value="P-loop_NTPase"/>
</dbReference>
<dbReference type="RefSeq" id="WP_010770072.1">
    <property type="nucleotide sequence ID" value="NZ_ASWE01000001.1"/>
</dbReference>
<evidence type="ECO:0000256" key="3">
    <source>
        <dbReference type="ARBA" id="ARBA00022801"/>
    </source>
</evidence>
<evidence type="ECO:0000256" key="4">
    <source>
        <dbReference type="ARBA" id="ARBA00022806"/>
    </source>
</evidence>
<dbReference type="InterPro" id="IPR025202">
    <property type="entry name" value="PLD-like_dom"/>
</dbReference>
<protein>
    <recommendedName>
        <fullName evidence="7">PLD phosphodiesterase domain-containing protein</fullName>
    </recommendedName>
</protein>
<dbReference type="Pfam" id="PF13087">
    <property type="entry name" value="AAA_12"/>
    <property type="match status" value="1"/>
</dbReference>
<dbReference type="InterPro" id="IPR001736">
    <property type="entry name" value="PLipase_D/transphosphatidylase"/>
</dbReference>
<evidence type="ECO:0000256" key="2">
    <source>
        <dbReference type="ARBA" id="ARBA00022741"/>
    </source>
</evidence>
<keyword evidence="6" id="KW-0175">Coiled coil</keyword>
<dbReference type="AlphaFoldDB" id="R3TJE5"/>
<dbReference type="CDD" id="cd18808">
    <property type="entry name" value="SF1_C_Upf1"/>
    <property type="match status" value="1"/>
</dbReference>
<dbReference type="GO" id="GO:0043139">
    <property type="term" value="F:5'-3' DNA helicase activity"/>
    <property type="evidence" value="ECO:0007669"/>
    <property type="project" value="TreeGrafter"/>
</dbReference>
<evidence type="ECO:0000256" key="5">
    <source>
        <dbReference type="ARBA" id="ARBA00022840"/>
    </source>
</evidence>
<dbReference type="Pfam" id="PF13091">
    <property type="entry name" value="PLDc_2"/>
    <property type="match status" value="1"/>
</dbReference>
<organism evidence="8 9">
    <name type="scientific">Enterococcus phoeniculicola ATCC BAA-412</name>
    <dbReference type="NCBI Taxonomy" id="1158610"/>
    <lineage>
        <taxon>Bacteria</taxon>
        <taxon>Bacillati</taxon>
        <taxon>Bacillota</taxon>
        <taxon>Bacilli</taxon>
        <taxon>Lactobacillales</taxon>
        <taxon>Enterococcaceae</taxon>
        <taxon>Enterococcus</taxon>
    </lineage>
</organism>
<feature type="domain" description="PLD phosphodiesterase" evidence="7">
    <location>
        <begin position="1211"/>
        <end position="1233"/>
    </location>
</feature>
<keyword evidence="4" id="KW-0347">Helicase</keyword>
<evidence type="ECO:0000313" key="8">
    <source>
        <dbReference type="EMBL" id="EOL41233.1"/>
    </source>
</evidence>
<dbReference type="PANTHER" id="PTHR43788">
    <property type="entry name" value="DNA2/NAM7 HELICASE FAMILY MEMBER"/>
    <property type="match status" value="1"/>
</dbReference>
<sequence length="1260" mass="146000">MNKVRDIINYFYEFDFYNSLLTTSIDKLECKSLTIEESHFQTFSKYIRKEKLVKLSNWLIENKHIPRKKIKKEILKNYLLDTISLDQLLTENFLTGVTFYPNDKELITQIKQNNEFYLFYPILIHTKGTERPLLSFSCEITDEAYKITNFIVNREALIILIAAHLQQDALDVGNLYTNQLNDLIISTAAIENVTDVEEFTKLFLNEFQKALGFQLNFMDITDSDWRVVAQLKISCESLESVSGSCFEDELKTLYTHLVEKEQPLPPLLNNYFFHNQNKKNLTDLSLSEKYHYGSYQSKYPVTAKQWELVNLLPETDFLTIEGPPGTGKTTLLKEIIADTVVKKAGKLLDVWNNKWTVDNTKDIYRPPLGGKNLDSIILTSTNNKAINNIGLELIKEVPFFSEFTASLNDEDINGILCARLGNYKNVQNFHQTFFAPFLRYLTDAKLADDIEKETIDTFKETQKEIEEYNTCLNQFLFFKDQTAIASEKELEETKLRIQRELSHIFDQIQENDRMLNNSRLQLEELEKDTTIITLSIARNNHELEKSNEEKKKLFIAKESFRKISAVEKFLSKFPLILGSTKEFLSTYPSLEYISDLITDINATLEKITTQHNQFEERLLEKNTQLLTVKETITSILQTKETLQKDTQEKESYEKRLIAISKTLDYFSKNYDRTLLWSSTTHALKNSTYILALRETLFHCSLKLLEVYIIKNKHYILKNLEKVISDDYKWFKCLYNGNRPYDEFRADLVRTLYETFFLCFPVVSTTLHSFRKQSFPMIENLFDLLLFDESGQIVSYYATTPLYRARKTVFVGDTNQIEPIISVPEKILQEKYTELLGEETYTSLCINNNSAQSYAIKASNIYEERNQVQSSIVLNKHMRCEKSIMKFSNHYVYDDVLTFMNTDTTENKLLKNNLLAFDIRGIKSVQHFNQAEIEACQRIVATLVKEHGEDIKKDIGIITPFSIQAKKLSKLFDGKIAVGTVHTFQGDEKQIIIFSSVIDYLNKNSNGLTNFIGNKANLLNVAFSRAKKQFIYVGNFEAARESQNYLSKALQSITEQGKCYSLFESIEMSEEKEDLQKILTILSSTSFTNKESPVTTYLHEFIPENIIYGGEKHNELLMKLITIAEKSITIVSPWISNYVVNEHFLKIIDSQIKQGTTIQIFFGYKGEKLSVRSDIDKIIKQDVTWNTDGVRTAILALEKLLENNLVHNPPSHVKLLLIDNTYLFIGSLNWLMNSGKNNQKEISYLVTDKSSIEYVNQYYAK</sequence>
<dbReference type="PATRIC" id="fig|1158610.3.peg.3438"/>
<dbReference type="Gene3D" id="3.30.870.10">
    <property type="entry name" value="Endonuclease Chain A"/>
    <property type="match status" value="1"/>
</dbReference>
<evidence type="ECO:0000313" key="9">
    <source>
        <dbReference type="Proteomes" id="UP000013785"/>
    </source>
</evidence>